<protein>
    <recommendedName>
        <fullName evidence="2 10">Thymidine kinase</fullName>
        <ecNumber evidence="2 10">2.7.1.21</ecNumber>
    </recommendedName>
</protein>
<evidence type="ECO:0000256" key="4">
    <source>
        <dbReference type="ARBA" id="ARBA00022679"/>
    </source>
</evidence>
<comment type="caution">
    <text evidence="12">The sequence shown here is derived from an EMBL/GenBank/DDBJ whole genome shotgun (WGS) entry which is preliminary data.</text>
</comment>
<dbReference type="Gene3D" id="3.40.50.300">
    <property type="entry name" value="P-loop containing nucleotide triphosphate hydrolases"/>
    <property type="match status" value="1"/>
</dbReference>
<dbReference type="GO" id="GO:0005524">
    <property type="term" value="F:ATP binding"/>
    <property type="evidence" value="ECO:0007669"/>
    <property type="project" value="UniProtKB-KW"/>
</dbReference>
<evidence type="ECO:0000256" key="6">
    <source>
        <dbReference type="ARBA" id="ARBA00022777"/>
    </source>
</evidence>
<keyword evidence="13" id="KW-1185">Reference proteome</keyword>
<dbReference type="PANTHER" id="PTHR11441">
    <property type="entry name" value="THYMIDINE KINASE"/>
    <property type="match status" value="1"/>
</dbReference>
<evidence type="ECO:0000256" key="9">
    <source>
        <dbReference type="PIRSR" id="PIRSR035805-2"/>
    </source>
</evidence>
<keyword evidence="4 10" id="KW-0808">Transferase</keyword>
<dbReference type="PIRSF" id="PIRSF035805">
    <property type="entry name" value="TK_cell"/>
    <property type="match status" value="1"/>
</dbReference>
<dbReference type="GO" id="GO:0046104">
    <property type="term" value="P:thymidine metabolic process"/>
    <property type="evidence" value="ECO:0007669"/>
    <property type="project" value="TreeGrafter"/>
</dbReference>
<keyword evidence="5 10" id="KW-0547">Nucleotide-binding</keyword>
<proteinExistence type="inferred from homology"/>
<reference evidence="12" key="2">
    <citation type="submission" date="2023-01" db="EMBL/GenBank/DDBJ databases">
        <authorList>
            <person name="Sun Q."/>
            <person name="Evtushenko L."/>
        </authorList>
    </citation>
    <scope>NUCLEOTIDE SEQUENCE</scope>
    <source>
        <strain evidence="12">VKM Ac-1321</strain>
    </source>
</reference>
<keyword evidence="7 10" id="KW-0067">ATP-binding</keyword>
<evidence type="ECO:0000313" key="12">
    <source>
        <dbReference type="EMBL" id="GLL00754.1"/>
    </source>
</evidence>
<sequence length="222" mass="23971">MDATTAAHSSTLPAMSRACNPAYIGAVDLTLILGPMKSGKSLELVSLLSPLQYTDTRHRVFQSARHVRDAGVVSRSGAALATVKANSLAAALDEELDVVGIDEVHMFTLGDMDVVRRLLINGTRVVAAGIDLDHRGELFAPVRALLELGPAAVTYRRAVCDRCRSFSAVYTQVLEHGEPMIRELPPSTALPDDGTYTYEPRCRTCVVLPQFTPRPTPARTGD</sequence>
<dbReference type="EC" id="2.7.1.21" evidence="2 10"/>
<evidence type="ECO:0000256" key="8">
    <source>
        <dbReference type="PIRSR" id="PIRSR035805-1"/>
    </source>
</evidence>
<evidence type="ECO:0000256" key="7">
    <source>
        <dbReference type="ARBA" id="ARBA00022840"/>
    </source>
</evidence>
<organism evidence="12 13">
    <name type="scientific">Dactylosporangium matsuzakiense</name>
    <dbReference type="NCBI Taxonomy" id="53360"/>
    <lineage>
        <taxon>Bacteria</taxon>
        <taxon>Bacillati</taxon>
        <taxon>Actinomycetota</taxon>
        <taxon>Actinomycetes</taxon>
        <taxon>Micromonosporales</taxon>
        <taxon>Micromonosporaceae</taxon>
        <taxon>Dactylosporangium</taxon>
    </lineage>
</organism>
<comment type="similarity">
    <text evidence="1 11">Belongs to the thymidine kinase family.</text>
</comment>
<feature type="binding site" evidence="9">
    <location>
        <position position="198"/>
    </location>
    <ligand>
        <name>substrate</name>
    </ligand>
</feature>
<evidence type="ECO:0000256" key="5">
    <source>
        <dbReference type="ARBA" id="ARBA00022741"/>
    </source>
</evidence>
<dbReference type="Gene3D" id="3.30.60.20">
    <property type="match status" value="1"/>
</dbReference>
<keyword evidence="3 10" id="KW-0237">DNA synthesis</keyword>
<dbReference type="Proteomes" id="UP001143480">
    <property type="component" value="Unassembled WGS sequence"/>
</dbReference>
<dbReference type="GO" id="GO:0004797">
    <property type="term" value="F:thymidine kinase activity"/>
    <property type="evidence" value="ECO:0007669"/>
    <property type="project" value="UniProtKB-EC"/>
</dbReference>
<feature type="binding site" evidence="9">
    <location>
        <position position="134"/>
    </location>
    <ligand>
        <name>substrate</name>
    </ligand>
</feature>
<dbReference type="GO" id="GO:0071897">
    <property type="term" value="P:DNA biosynthetic process"/>
    <property type="evidence" value="ECO:0007669"/>
    <property type="project" value="UniProtKB-KW"/>
</dbReference>
<feature type="active site" description="Proton acceptor" evidence="8">
    <location>
        <position position="103"/>
    </location>
</feature>
<evidence type="ECO:0000256" key="11">
    <source>
        <dbReference type="RuleBase" id="RU004165"/>
    </source>
</evidence>
<keyword evidence="6 10" id="KW-0418">Kinase</keyword>
<dbReference type="GO" id="GO:0005829">
    <property type="term" value="C:cytosol"/>
    <property type="evidence" value="ECO:0007669"/>
    <property type="project" value="TreeGrafter"/>
</dbReference>
<name>A0A9W6KHQ5_9ACTN</name>
<dbReference type="AlphaFoldDB" id="A0A9W6KHQ5"/>
<dbReference type="Pfam" id="PF00265">
    <property type="entry name" value="TK"/>
    <property type="match status" value="1"/>
</dbReference>
<gene>
    <name evidence="12" type="primary">tdk_1</name>
    <name evidence="12" type="ORF">GCM10017581_024950</name>
</gene>
<accession>A0A9W6KHQ5</accession>
<evidence type="ECO:0000256" key="10">
    <source>
        <dbReference type="RuleBase" id="RU000544"/>
    </source>
</evidence>
<dbReference type="InterPro" id="IPR027417">
    <property type="entry name" value="P-loop_NTPase"/>
</dbReference>
<evidence type="ECO:0000313" key="13">
    <source>
        <dbReference type="Proteomes" id="UP001143480"/>
    </source>
</evidence>
<evidence type="ECO:0000256" key="1">
    <source>
        <dbReference type="ARBA" id="ARBA00007587"/>
    </source>
</evidence>
<reference evidence="12" key="1">
    <citation type="journal article" date="2014" name="Int. J. Syst. Evol. Microbiol.">
        <title>Complete genome sequence of Corynebacterium casei LMG S-19264T (=DSM 44701T), isolated from a smear-ripened cheese.</title>
        <authorList>
            <consortium name="US DOE Joint Genome Institute (JGI-PGF)"/>
            <person name="Walter F."/>
            <person name="Albersmeier A."/>
            <person name="Kalinowski J."/>
            <person name="Ruckert C."/>
        </authorList>
    </citation>
    <scope>NUCLEOTIDE SEQUENCE</scope>
    <source>
        <strain evidence="12">VKM Ac-1321</strain>
    </source>
</reference>
<evidence type="ECO:0000256" key="2">
    <source>
        <dbReference type="ARBA" id="ARBA00012118"/>
    </source>
</evidence>
<dbReference type="SUPFAM" id="SSF52540">
    <property type="entry name" value="P-loop containing nucleoside triphosphate hydrolases"/>
    <property type="match status" value="1"/>
</dbReference>
<comment type="catalytic activity">
    <reaction evidence="10">
        <text>thymidine + ATP = dTMP + ADP + H(+)</text>
        <dbReference type="Rhea" id="RHEA:19129"/>
        <dbReference type="ChEBI" id="CHEBI:15378"/>
        <dbReference type="ChEBI" id="CHEBI:17748"/>
        <dbReference type="ChEBI" id="CHEBI:30616"/>
        <dbReference type="ChEBI" id="CHEBI:63528"/>
        <dbReference type="ChEBI" id="CHEBI:456216"/>
        <dbReference type="EC" id="2.7.1.21"/>
    </reaction>
</comment>
<dbReference type="EMBL" id="BSFP01000010">
    <property type="protein sequence ID" value="GLL00754.1"/>
    <property type="molecule type" value="Genomic_DNA"/>
</dbReference>
<dbReference type="PANTHER" id="PTHR11441:SF0">
    <property type="entry name" value="THYMIDINE KINASE, CYTOSOLIC"/>
    <property type="match status" value="1"/>
</dbReference>
<evidence type="ECO:0000256" key="3">
    <source>
        <dbReference type="ARBA" id="ARBA00022634"/>
    </source>
</evidence>
<dbReference type="InterPro" id="IPR001267">
    <property type="entry name" value="Thymidine_kinase"/>
</dbReference>